<dbReference type="WBParaSite" id="Hba_10873">
    <property type="protein sequence ID" value="Hba_10873"/>
    <property type="gene ID" value="Hba_10873"/>
</dbReference>
<proteinExistence type="predicted"/>
<dbReference type="AlphaFoldDB" id="A0A1I7X002"/>
<sequence>MHINQPSTNYKGNISPVIIKKCCIIANKAPSGLVYLIANLKCAELFQHPRWPFV</sequence>
<evidence type="ECO:0000313" key="2">
    <source>
        <dbReference type="WBParaSite" id="Hba_10873"/>
    </source>
</evidence>
<reference evidence="2" key="1">
    <citation type="submission" date="2016-11" db="UniProtKB">
        <authorList>
            <consortium name="WormBaseParasite"/>
        </authorList>
    </citation>
    <scope>IDENTIFICATION</scope>
</reference>
<evidence type="ECO:0000313" key="1">
    <source>
        <dbReference type="Proteomes" id="UP000095283"/>
    </source>
</evidence>
<accession>A0A1I7X002</accession>
<organism evidence="1 2">
    <name type="scientific">Heterorhabditis bacteriophora</name>
    <name type="common">Entomopathogenic nematode worm</name>
    <dbReference type="NCBI Taxonomy" id="37862"/>
    <lineage>
        <taxon>Eukaryota</taxon>
        <taxon>Metazoa</taxon>
        <taxon>Ecdysozoa</taxon>
        <taxon>Nematoda</taxon>
        <taxon>Chromadorea</taxon>
        <taxon>Rhabditida</taxon>
        <taxon>Rhabditina</taxon>
        <taxon>Rhabditomorpha</taxon>
        <taxon>Strongyloidea</taxon>
        <taxon>Heterorhabditidae</taxon>
        <taxon>Heterorhabditis</taxon>
    </lineage>
</organism>
<name>A0A1I7X002_HETBA</name>
<protein>
    <submittedName>
        <fullName evidence="2">Uncharacterized protein</fullName>
    </submittedName>
</protein>
<keyword evidence="1" id="KW-1185">Reference proteome</keyword>
<dbReference type="Proteomes" id="UP000095283">
    <property type="component" value="Unplaced"/>
</dbReference>